<dbReference type="Gene3D" id="2.130.10.10">
    <property type="entry name" value="YVTN repeat-like/Quinoprotein amine dehydrogenase"/>
    <property type="match status" value="1"/>
</dbReference>
<keyword evidence="3" id="KW-1185">Reference proteome</keyword>
<dbReference type="EMBL" id="JALQCY010000005">
    <property type="protein sequence ID" value="MCK9795121.1"/>
    <property type="molecule type" value="Genomic_DNA"/>
</dbReference>
<dbReference type="InterPro" id="IPR015943">
    <property type="entry name" value="WD40/YVTN_repeat-like_dom_sf"/>
</dbReference>
<reference evidence="2 3" key="1">
    <citation type="submission" date="2022-02" db="EMBL/GenBank/DDBJ databases">
        <title>The car tank lid bacteriome: a reservoir of bacteria with potential in bioremediation of fuel.</title>
        <authorList>
            <person name="Vidal-Verdu A."/>
            <person name="Gomez-Martinez D."/>
            <person name="Latorre-Perez A."/>
            <person name="Pereto J."/>
            <person name="Porcar M."/>
        </authorList>
    </citation>
    <scope>NUCLEOTIDE SEQUENCE [LARGE SCALE GENOMIC DNA]</scope>
    <source>
        <strain evidence="2 3">4D.3</strain>
    </source>
</reference>
<dbReference type="Proteomes" id="UP001651050">
    <property type="component" value="Unassembled WGS sequence"/>
</dbReference>
<dbReference type="PANTHER" id="PTHR30344">
    <property type="entry name" value="6-PHOSPHOGLUCONOLACTONASE-RELATED"/>
    <property type="match status" value="1"/>
</dbReference>
<evidence type="ECO:0000256" key="1">
    <source>
        <dbReference type="ARBA" id="ARBA00005564"/>
    </source>
</evidence>
<evidence type="ECO:0000313" key="2">
    <source>
        <dbReference type="EMBL" id="MCK9795121.1"/>
    </source>
</evidence>
<evidence type="ECO:0000313" key="3">
    <source>
        <dbReference type="Proteomes" id="UP001651050"/>
    </source>
</evidence>
<proteinExistence type="inferred from homology"/>
<sequence>MTEPRTSTGPGARAHLWVGTYPQPGAEAGSGESIWRVALDADGSVASAVPAIAAAAPSFLAAHPSGRTLYAVRETPDGALTAFRVDGDGEGAATLAPSGSVSSGGAEPCHVLARAGSVWVANYGDGVAASVAVDEATGGLAADGVVAHPGVGSGPVVERQAGPHAHFVADAGADVLVCDLGADVVRRYPAEGAETGASADVAAVLPPGTGPRHLVALPDGSLVVVGELDARAHVLVRDGVGWTQAAAVPITPAAQAGRDFAAHVTLSADGSRLHVGVRGADVLAVLRVTAGVPGLEHLADIPLGDGAWPRHHAVLASDDDGAETVVVALQGRSELATVRIDPATGTGEVVARHALPTPPACVLES</sequence>
<dbReference type="InterPro" id="IPR050282">
    <property type="entry name" value="Cycloisomerase_2"/>
</dbReference>
<accession>A0ABT0J6J4</accession>
<comment type="similarity">
    <text evidence="1">Belongs to the cycloisomerase 2 family.</text>
</comment>
<dbReference type="InterPro" id="IPR019405">
    <property type="entry name" value="Lactonase_7-beta_prop"/>
</dbReference>
<gene>
    <name evidence="2" type="ORF">M1843_15330</name>
</gene>
<dbReference type="RefSeq" id="WP_416344981.1">
    <property type="nucleotide sequence ID" value="NZ_JALQCY010000005.1"/>
</dbReference>
<dbReference type="SUPFAM" id="SSF75011">
    <property type="entry name" value="3-carboxy-cis,cis-mucoante lactonizing enzyme"/>
    <property type="match status" value="1"/>
</dbReference>
<organism evidence="2 3">
    <name type="scientific">Isoptericola peretonis</name>
    <dbReference type="NCBI Taxonomy" id="2918523"/>
    <lineage>
        <taxon>Bacteria</taxon>
        <taxon>Bacillati</taxon>
        <taxon>Actinomycetota</taxon>
        <taxon>Actinomycetes</taxon>
        <taxon>Micrococcales</taxon>
        <taxon>Promicromonosporaceae</taxon>
        <taxon>Isoptericola</taxon>
    </lineage>
</organism>
<protein>
    <submittedName>
        <fullName evidence="2">Lactonase family protein</fullName>
    </submittedName>
</protein>
<name>A0ABT0J6J4_9MICO</name>
<dbReference type="Pfam" id="PF10282">
    <property type="entry name" value="Lactonase"/>
    <property type="match status" value="1"/>
</dbReference>
<dbReference type="PANTHER" id="PTHR30344:SF1">
    <property type="entry name" value="6-PHOSPHOGLUCONOLACTONASE"/>
    <property type="match status" value="1"/>
</dbReference>
<comment type="caution">
    <text evidence="2">The sequence shown here is derived from an EMBL/GenBank/DDBJ whole genome shotgun (WGS) entry which is preliminary data.</text>
</comment>